<evidence type="ECO:0000256" key="5">
    <source>
        <dbReference type="PIRNR" id="PIRNR006743"/>
    </source>
</evidence>
<feature type="domain" description="5'-3' exoribonuclease 1 D1" evidence="10">
    <location>
        <begin position="738"/>
        <end position="891"/>
    </location>
</feature>
<evidence type="ECO:0000256" key="4">
    <source>
        <dbReference type="ARBA" id="ARBA00038299"/>
    </source>
</evidence>
<dbReference type="InterPro" id="IPR041106">
    <property type="entry name" value="XRN1_D2_D3"/>
</dbReference>
<feature type="region of interest" description="Disordered" evidence="6">
    <location>
        <begin position="1283"/>
        <end position="1349"/>
    </location>
</feature>
<dbReference type="EMBL" id="JALLAZ020001821">
    <property type="protein sequence ID" value="KAL3762649.1"/>
    <property type="molecule type" value="Genomic_DNA"/>
</dbReference>
<dbReference type="GO" id="GO:0005737">
    <property type="term" value="C:cytoplasm"/>
    <property type="evidence" value="ECO:0007669"/>
    <property type="project" value="UniProtKB-SubCell"/>
</dbReference>
<feature type="domain" description="5'-3' exoribonuclease 1 SH3-like" evidence="9">
    <location>
        <begin position="1185"/>
        <end position="1249"/>
    </location>
</feature>
<dbReference type="InterPro" id="IPR041385">
    <property type="entry name" value="SH3_12"/>
</dbReference>
<keyword evidence="5" id="KW-0694">RNA-binding</keyword>
<proteinExistence type="inferred from homology"/>
<keyword evidence="2 5" id="KW-0378">Hydrolase</keyword>
<dbReference type="InterPro" id="IPR040992">
    <property type="entry name" value="XRN1_D1"/>
</dbReference>
<dbReference type="PIRSF" id="PIRSF006743">
    <property type="entry name" value="Exonuclease_Xnr1"/>
    <property type="match status" value="1"/>
</dbReference>
<dbReference type="InterPro" id="IPR047007">
    <property type="entry name" value="XRN1_D1_sf"/>
</dbReference>
<evidence type="ECO:0000259" key="8">
    <source>
        <dbReference type="Pfam" id="PF17846"/>
    </source>
</evidence>
<feature type="compositionally biased region" description="Basic and acidic residues" evidence="6">
    <location>
        <begin position="1390"/>
        <end position="1399"/>
    </location>
</feature>
<evidence type="ECO:0000256" key="2">
    <source>
        <dbReference type="ARBA" id="ARBA00022801"/>
    </source>
</evidence>
<feature type="domain" description="Xrn1 N-terminal" evidence="7">
    <location>
        <begin position="1"/>
        <end position="235"/>
    </location>
</feature>
<accession>A0ABD3MF55</accession>
<dbReference type="InterPro" id="IPR027073">
    <property type="entry name" value="5_3_exoribonuclease"/>
</dbReference>
<keyword evidence="3 5" id="KW-0269">Exonuclease</keyword>
<dbReference type="Pfam" id="PF17846">
    <property type="entry name" value="XRN_M"/>
    <property type="match status" value="1"/>
</dbReference>
<sequence>MGVPKFYRWLSERYPKINQVITNEALLPEFDHLYLDMNGIIHGCTHPSHLDVSDVLTERDMVLGIMHYLDRIITQIVKPKVSVYMAIDGVAPRAKLNQQRSRRFRSAKDLAEATKGKKIVPVDGADVGVVDPYAGAFDSNCITPGTEFLLRISDCIRYFIRKKIKEDPLWRKLSVIFSGPEVPGEGEHKIMQHIRDMRNQPGYQPNTRHCMYGQDADLIMLGLVSHEPHFTLLREIIDFSGGFSRNDNALKEVKKFTKQSDFQLLHLSILREYLQFEFAYKHDADTYNLERLIDDFVFMTFLVGNDFLPHMPSLDIGDGAFMLLFETYKEQRAEWGQGHYLTNAGEISDAARLESFLKVIGAAEAEIFAEREKNEVVQLKKQRIWDKRDGKSNRTPSDMELHAEEESKQSEYMTMVQAMLADVSLKGEKVVDGWTPDFSQKDHKGRYYWEKLHLKPTDVDGHLELRKAYIEGLIWCLAYYYRGCISWGWFFPYHYGPMISDLTNLPEVFSAIKFELGQPLKPFEQLMGCLPPASSSLVPRIYRKLMCGADSPIKEFYPEDFVVDMNGKRNPWEGVNILPFIDVNLLKQTIEKYCPDSFLTPDERHRNRTGEVFCYTYDAAANDTVPSCNLDIGLPNIVRCNSRVYAIKNHSTSTVSFKPELIPGTKIPYPGFPSLNVLPMERVELRNAGINCFGFGKNIKMTQYPCPYGCSPIFDSLTLSCVNSIRLQFRVVLGIGRAASKYPNMILTMHSLPQLPGALQLAGNLIGKTIFVNWPMMHEAKVVAVSDSSCEVRMVKKELKAHKFSPPEIQRWNAVSAMMADSYLVGAGYPGSGGVSIGDVQIRLKVVSLQGMKSSPVDGSSKKLFGKEEADVPIQMALSTSPAPDPRFIERGSLSLKERFPVKSRVVLTKGKYRGCIGTVLGTDNSGKVGVKVQVIPPEPPFGLAIARGVQESYISSNDAAKVLRMDPRIFGRVTGNLFFSPGKYDLGLNLKYKDKRYVLGYTRVKKNPSDQRNKKKDANAWLAGDTVLVVGSKRMSNSDMSDSSGDEKVFWEYTPKAVRLVAAYKNAFPNLFAAISKAPDERFYDAKRVFGPKGDEVCAKVLEWLKSVETAAMPRLPQTTDAMPVAAVHAVQRAADVRSSTLEKDNAVKESNVKVPPAALYREASTAATDVLLASEHSVSAPPELGDRVANLCASGVPFGARGTVVAIHDPAEGCVEVVMDEEFIGGSTLQGTCANFRGKLCVWNHLLKISAADSKGTIDNMLPAGAGKAVVHQLMQDIQQTEPVQETSDGDVASAEVANQDETPEPTPQKQSTAAAPGRDPTNPWGSPPRSNSAPRGGAKRGAWREALGPPEKVVGFTKYRKAKNGYGEWKKLVAQNGRDTSFKPRTPHSDVEYKTRDSNSAGLLKAMLGVKSEPDPPQNTENNPSGASAGLKALLGVTSTNDHLKGNEAPPPKVSAADAFMQMMMKDIPMPPPPQVMPAQKTSRSAFNFSYVKEGEEQPEEKKEAHPPSPLANPMAVMPGYFLPPCPPLHMMPPHMIPPNMLPPHMLPPHMAPPMYGMIVNQPMTGPPPPVAGPGTPQDRVFRPSYLKANKVTTAPSAKKAAPMVPSVVVKAKK</sequence>
<dbReference type="CDD" id="cd18673">
    <property type="entry name" value="PIN_XRN1-2-like"/>
    <property type="match status" value="1"/>
</dbReference>
<dbReference type="InterPro" id="IPR041412">
    <property type="entry name" value="Xrn1_helical"/>
</dbReference>
<dbReference type="Pfam" id="PF18334">
    <property type="entry name" value="XRN1_D2_D3"/>
    <property type="match status" value="2"/>
</dbReference>
<dbReference type="GO" id="GO:0003723">
    <property type="term" value="F:RNA binding"/>
    <property type="evidence" value="ECO:0007669"/>
    <property type="project" value="UniProtKB-KW"/>
</dbReference>
<dbReference type="Gene3D" id="1.25.40.1050">
    <property type="match status" value="1"/>
</dbReference>
<evidence type="ECO:0000313" key="12">
    <source>
        <dbReference type="EMBL" id="KAL3762649.1"/>
    </source>
</evidence>
<dbReference type="Gene3D" id="2.170.260.40">
    <property type="match status" value="1"/>
</dbReference>
<keyword evidence="13" id="KW-1185">Reference proteome</keyword>
<dbReference type="InterPro" id="IPR004859">
    <property type="entry name" value="Xrn1_N"/>
</dbReference>
<organism evidence="12 13">
    <name type="scientific">Stephanodiscus triporus</name>
    <dbReference type="NCBI Taxonomy" id="2934178"/>
    <lineage>
        <taxon>Eukaryota</taxon>
        <taxon>Sar</taxon>
        <taxon>Stramenopiles</taxon>
        <taxon>Ochrophyta</taxon>
        <taxon>Bacillariophyta</taxon>
        <taxon>Coscinodiscophyceae</taxon>
        <taxon>Thalassiosirophycidae</taxon>
        <taxon>Stephanodiscales</taxon>
        <taxon>Stephanodiscaceae</taxon>
        <taxon>Stephanodiscus</taxon>
    </lineage>
</organism>
<dbReference type="InterPro" id="IPR047008">
    <property type="entry name" value="XRN1_SH3_sf"/>
</dbReference>
<name>A0ABD3MF55_9STRA</name>
<dbReference type="PANTHER" id="PTHR12341:SF7">
    <property type="entry name" value="5'-3' EXORIBONUCLEASE 1"/>
    <property type="match status" value="1"/>
</dbReference>
<evidence type="ECO:0000259" key="10">
    <source>
        <dbReference type="Pfam" id="PF18332"/>
    </source>
</evidence>
<dbReference type="Pfam" id="PF18129">
    <property type="entry name" value="SH3_12"/>
    <property type="match status" value="1"/>
</dbReference>
<reference evidence="12 13" key="1">
    <citation type="submission" date="2024-10" db="EMBL/GenBank/DDBJ databases">
        <title>Updated reference genomes for cyclostephanoid diatoms.</title>
        <authorList>
            <person name="Roberts W.R."/>
            <person name="Alverson A.J."/>
        </authorList>
    </citation>
    <scope>NUCLEOTIDE SEQUENCE [LARGE SCALE GENOMIC DNA]</scope>
    <source>
        <strain evidence="12 13">AJA276-08</strain>
    </source>
</reference>
<keyword evidence="1 5" id="KW-0540">Nuclease</keyword>
<evidence type="ECO:0000259" key="9">
    <source>
        <dbReference type="Pfam" id="PF18129"/>
    </source>
</evidence>
<dbReference type="Pfam" id="PF03159">
    <property type="entry name" value="XRN_N"/>
    <property type="match status" value="1"/>
</dbReference>
<evidence type="ECO:0000256" key="1">
    <source>
        <dbReference type="ARBA" id="ARBA00022722"/>
    </source>
</evidence>
<feature type="domain" description="Exoribonuclease Xrn1 D2/D3" evidence="11">
    <location>
        <begin position="896"/>
        <end position="1007"/>
    </location>
</feature>
<dbReference type="InterPro" id="IPR016494">
    <property type="entry name" value="5_3_exoribonuclease_1"/>
</dbReference>
<dbReference type="EC" id="3.1.13.-" evidence="5"/>
<evidence type="ECO:0000256" key="3">
    <source>
        <dbReference type="ARBA" id="ARBA00022839"/>
    </source>
</evidence>
<feature type="region of interest" description="Disordered" evidence="6">
    <location>
        <begin position="1413"/>
        <end position="1432"/>
    </location>
</feature>
<feature type="region of interest" description="Disordered" evidence="6">
    <location>
        <begin position="1380"/>
        <end position="1399"/>
    </location>
</feature>
<comment type="subcellular location">
    <subcellularLocation>
        <location evidence="5">Cytoplasm</location>
    </subcellularLocation>
</comment>
<dbReference type="Proteomes" id="UP001530315">
    <property type="component" value="Unassembled WGS sequence"/>
</dbReference>
<dbReference type="Gene3D" id="2.30.30.750">
    <property type="match status" value="1"/>
</dbReference>
<protein>
    <recommendedName>
        <fullName evidence="5">5'-3' exoribonuclease 1</fullName>
        <ecNumber evidence="5">3.1.13.-</ecNumber>
    </recommendedName>
</protein>
<feature type="domain" description="Xrn1 helical" evidence="8">
    <location>
        <begin position="287"/>
        <end position="613"/>
    </location>
</feature>
<evidence type="ECO:0000256" key="6">
    <source>
        <dbReference type="SAM" id="MobiDB-lite"/>
    </source>
</evidence>
<dbReference type="Pfam" id="PF18332">
    <property type="entry name" value="XRN1_D1"/>
    <property type="match status" value="1"/>
</dbReference>
<dbReference type="Gene3D" id="3.40.50.12390">
    <property type="match status" value="2"/>
</dbReference>
<evidence type="ECO:0000259" key="7">
    <source>
        <dbReference type="Pfam" id="PF03159"/>
    </source>
</evidence>
<dbReference type="GO" id="GO:0004527">
    <property type="term" value="F:exonuclease activity"/>
    <property type="evidence" value="ECO:0007669"/>
    <property type="project" value="UniProtKB-KW"/>
</dbReference>
<keyword evidence="5" id="KW-0963">Cytoplasm</keyword>
<comment type="caution">
    <text evidence="12">The sequence shown here is derived from an EMBL/GenBank/DDBJ whole genome shotgun (WGS) entry which is preliminary data.</text>
</comment>
<gene>
    <name evidence="12" type="ORF">ACHAW5_007220</name>
</gene>
<comment type="similarity">
    <text evidence="4 5">Belongs to the 5'-3' exonuclease family.</text>
</comment>
<feature type="region of interest" description="Disordered" evidence="6">
    <location>
        <begin position="1598"/>
        <end position="1617"/>
    </location>
</feature>
<dbReference type="PANTHER" id="PTHR12341">
    <property type="entry name" value="5'-&gt;3' EXORIBONUCLEASE"/>
    <property type="match status" value="1"/>
</dbReference>
<evidence type="ECO:0000259" key="11">
    <source>
        <dbReference type="Pfam" id="PF18334"/>
    </source>
</evidence>
<feature type="domain" description="Exoribonuclease Xrn1 D2/D3" evidence="11">
    <location>
        <begin position="1048"/>
        <end position="1147"/>
    </location>
</feature>
<evidence type="ECO:0000313" key="13">
    <source>
        <dbReference type="Proteomes" id="UP001530315"/>
    </source>
</evidence>